<dbReference type="Proteomes" id="UP000286997">
    <property type="component" value="Unassembled WGS sequence"/>
</dbReference>
<sequence length="387" mass="41767">MIDNTSTTTAYRAQPLDRQHLSQAPINSAEILAYEGADHDGFGVFRHLDAGRTHGARRRAEAVTAAMDANDGIGRKVGRRLPARVGLILDDLRRLLAYRRATGNLAQVEFGEYVAATVAPLAARALHHGRPADAEVRQWLGKNLPEFNGSPDLAAPAMSVDAIAAALVIRQDEVDANLLHALVSIDRPPEVRAADAKTYDRQYSERRRRAGGAKPMSSRTRTATIRTIATAHGVSLRTMQARIAAGLVDFDAEAAALACTNPSGTNELDSLSPTNLCSPEDAVAAVPPQAANDDTAPPAPGEVVAPAIEAGFVGKVLRLDAKDVRWRAEQYPHLARDFGRHLAEIDALMVKHKTPERNQLAVLKNNLTDRNRRAARSGRRVDGREAA</sequence>
<dbReference type="RefSeq" id="WP_127734137.1">
    <property type="nucleotide sequence ID" value="NZ_SACP01000056.1"/>
</dbReference>
<name>A0A3S2XEA2_9HYPH</name>
<organism evidence="2 3">
    <name type="scientific">Methylobacterium oryzihabitans</name>
    <dbReference type="NCBI Taxonomy" id="2499852"/>
    <lineage>
        <taxon>Bacteria</taxon>
        <taxon>Pseudomonadati</taxon>
        <taxon>Pseudomonadota</taxon>
        <taxon>Alphaproteobacteria</taxon>
        <taxon>Hyphomicrobiales</taxon>
        <taxon>Methylobacteriaceae</taxon>
        <taxon>Methylobacterium</taxon>
    </lineage>
</organism>
<protein>
    <submittedName>
        <fullName evidence="2">Uncharacterized protein</fullName>
    </submittedName>
</protein>
<feature type="compositionally biased region" description="Basic and acidic residues" evidence="1">
    <location>
        <begin position="194"/>
        <end position="205"/>
    </location>
</feature>
<proteinExistence type="predicted"/>
<gene>
    <name evidence="2" type="ORF">EOE48_27855</name>
</gene>
<dbReference type="EMBL" id="SACP01000056">
    <property type="protein sequence ID" value="RVU12503.1"/>
    <property type="molecule type" value="Genomic_DNA"/>
</dbReference>
<evidence type="ECO:0000313" key="3">
    <source>
        <dbReference type="Proteomes" id="UP000286997"/>
    </source>
</evidence>
<reference evidence="2 3" key="1">
    <citation type="submission" date="2019-01" db="EMBL/GenBank/DDBJ databases">
        <authorList>
            <person name="Chen W.-M."/>
        </authorList>
    </citation>
    <scope>NUCLEOTIDE SEQUENCE [LARGE SCALE GENOMIC DNA]</scope>
    <source>
        <strain evidence="2 3">TER-1</strain>
    </source>
</reference>
<evidence type="ECO:0000313" key="2">
    <source>
        <dbReference type="EMBL" id="RVU12503.1"/>
    </source>
</evidence>
<feature type="region of interest" description="Disordered" evidence="1">
    <location>
        <begin position="194"/>
        <end position="221"/>
    </location>
</feature>
<comment type="caution">
    <text evidence="2">The sequence shown here is derived from an EMBL/GenBank/DDBJ whole genome shotgun (WGS) entry which is preliminary data.</text>
</comment>
<evidence type="ECO:0000256" key="1">
    <source>
        <dbReference type="SAM" id="MobiDB-lite"/>
    </source>
</evidence>
<dbReference type="OrthoDB" id="9916189at2"/>
<accession>A0A3S2XEA2</accession>
<keyword evidence="3" id="KW-1185">Reference proteome</keyword>
<dbReference type="AlphaFoldDB" id="A0A3S2XEA2"/>